<protein>
    <submittedName>
        <fullName evidence="2">Uncharacterized protein</fullName>
    </submittedName>
</protein>
<evidence type="ECO:0000256" key="1">
    <source>
        <dbReference type="SAM" id="MobiDB-lite"/>
    </source>
</evidence>
<feature type="compositionally biased region" description="Low complexity" evidence="1">
    <location>
        <begin position="93"/>
        <end position="103"/>
    </location>
</feature>
<keyword evidence="3" id="KW-1185">Reference proteome</keyword>
<accession>A0A8T0PRD3</accession>
<dbReference type="EMBL" id="CM029050">
    <property type="protein sequence ID" value="KAG2564553.1"/>
    <property type="molecule type" value="Genomic_DNA"/>
</dbReference>
<feature type="region of interest" description="Disordered" evidence="1">
    <location>
        <begin position="87"/>
        <end position="168"/>
    </location>
</feature>
<organism evidence="2 3">
    <name type="scientific">Panicum virgatum</name>
    <name type="common">Blackwell switchgrass</name>
    <dbReference type="NCBI Taxonomy" id="38727"/>
    <lineage>
        <taxon>Eukaryota</taxon>
        <taxon>Viridiplantae</taxon>
        <taxon>Streptophyta</taxon>
        <taxon>Embryophyta</taxon>
        <taxon>Tracheophyta</taxon>
        <taxon>Spermatophyta</taxon>
        <taxon>Magnoliopsida</taxon>
        <taxon>Liliopsida</taxon>
        <taxon>Poales</taxon>
        <taxon>Poaceae</taxon>
        <taxon>PACMAD clade</taxon>
        <taxon>Panicoideae</taxon>
        <taxon>Panicodae</taxon>
        <taxon>Paniceae</taxon>
        <taxon>Panicinae</taxon>
        <taxon>Panicum</taxon>
        <taxon>Panicum sect. Hiantes</taxon>
    </lineage>
</organism>
<gene>
    <name evidence="2" type="ORF">PVAP13_7NG084400</name>
</gene>
<proteinExistence type="predicted"/>
<dbReference type="AlphaFoldDB" id="A0A8T0PRD3"/>
<feature type="region of interest" description="Disordered" evidence="1">
    <location>
        <begin position="1"/>
        <end position="26"/>
    </location>
</feature>
<evidence type="ECO:0000313" key="2">
    <source>
        <dbReference type="EMBL" id="KAG2564553.1"/>
    </source>
</evidence>
<feature type="compositionally biased region" description="Low complexity" evidence="1">
    <location>
        <begin position="138"/>
        <end position="147"/>
    </location>
</feature>
<dbReference type="Proteomes" id="UP000823388">
    <property type="component" value="Chromosome 7N"/>
</dbReference>
<reference evidence="2" key="1">
    <citation type="submission" date="2020-05" db="EMBL/GenBank/DDBJ databases">
        <title>WGS assembly of Panicum virgatum.</title>
        <authorList>
            <person name="Lovell J.T."/>
            <person name="Jenkins J."/>
            <person name="Shu S."/>
            <person name="Juenger T.E."/>
            <person name="Schmutz J."/>
        </authorList>
    </citation>
    <scope>NUCLEOTIDE SEQUENCE</scope>
    <source>
        <strain evidence="2">AP13</strain>
    </source>
</reference>
<sequence>MPYLQPEAPSSSCSCRSLASPSPGSGAELPTVALPCLCYLASPSPGSGAPGGGAPSCRARSGPGLPAAAVALSLPGPGLPAAALLGRRRRGRQQAAGRVPGARVPTAQHAPRRAEAAAVGAEGEGTRPCRPRARAEQALRGGFAAAHGGRGPHPRRCQPVAARPPAPD</sequence>
<comment type="caution">
    <text evidence="2">The sequence shown here is derived from an EMBL/GenBank/DDBJ whole genome shotgun (WGS) entry which is preliminary data.</text>
</comment>
<feature type="compositionally biased region" description="Low complexity" evidence="1">
    <location>
        <begin position="1"/>
        <end position="23"/>
    </location>
</feature>
<name>A0A8T0PRD3_PANVG</name>
<evidence type="ECO:0000313" key="3">
    <source>
        <dbReference type="Proteomes" id="UP000823388"/>
    </source>
</evidence>